<proteinExistence type="predicted"/>
<dbReference type="GO" id="GO:0010181">
    <property type="term" value="F:FMN binding"/>
    <property type="evidence" value="ECO:0007669"/>
    <property type="project" value="InterPro"/>
</dbReference>
<protein>
    <submittedName>
        <fullName evidence="2">Flavodoxin</fullName>
    </submittedName>
</protein>
<dbReference type="InterPro" id="IPR052200">
    <property type="entry name" value="Protoporphyrinogen_IX_DH"/>
</dbReference>
<dbReference type="Gene3D" id="3.40.50.360">
    <property type="match status" value="1"/>
</dbReference>
<keyword evidence="3" id="KW-1185">Reference proteome</keyword>
<dbReference type="InterPro" id="IPR029039">
    <property type="entry name" value="Flavoprotein-like_sf"/>
</dbReference>
<dbReference type="Pfam" id="PF12724">
    <property type="entry name" value="Flavodoxin_5"/>
    <property type="match status" value="1"/>
</dbReference>
<reference evidence="2 3" key="1">
    <citation type="submission" date="2018-01" db="EMBL/GenBank/DDBJ databases">
        <title>Genome Sequencing and Assembly of Anaerobacter polyendosporus strain CT4.</title>
        <authorList>
            <person name="Tachaapaikoon C."/>
            <person name="Sutheeworapong S."/>
            <person name="Jenjaroenpun P."/>
            <person name="Wongsurawat T."/>
            <person name="Nookeaw I."/>
            <person name="Cheawchanlertfa P."/>
            <person name="Kosugi A."/>
            <person name="Cheevadhanarak S."/>
            <person name="Ratanakhanokchai K."/>
        </authorList>
    </citation>
    <scope>NUCLEOTIDE SEQUENCE [LARGE SCALE GENOMIC DNA]</scope>
    <source>
        <strain evidence="2 3">CT4</strain>
    </source>
</reference>
<dbReference type="RefSeq" id="WP_128214707.1">
    <property type="nucleotide sequence ID" value="NZ_CP025746.1"/>
</dbReference>
<dbReference type="KEGG" id="cmah:C1I91_21485"/>
<evidence type="ECO:0000259" key="1">
    <source>
        <dbReference type="PROSITE" id="PS50902"/>
    </source>
</evidence>
<sequence length="148" mass="16194">MKTLIVYCSYHHGNTKKVALAMGEVAKAEVVEEAQARNIDFSKYDLIGFGSGIYGFGFDKKMVALIESASLENKEVFVFSTNDSGSVRNHQAVLNILEGKKAKVLGNFSCKGWDTFGPFKLIGGRAKNHPDASDLNNAKEFIKGIITK</sequence>
<dbReference type="GO" id="GO:0070819">
    <property type="term" value="F:menaquinone-dependent protoporphyrinogen oxidase activity"/>
    <property type="evidence" value="ECO:0007669"/>
    <property type="project" value="TreeGrafter"/>
</dbReference>
<dbReference type="InterPro" id="IPR026816">
    <property type="entry name" value="Flavodoxin_dom"/>
</dbReference>
<dbReference type="InterPro" id="IPR008254">
    <property type="entry name" value="Flavodoxin/NO_synth"/>
</dbReference>
<evidence type="ECO:0000313" key="2">
    <source>
        <dbReference type="EMBL" id="QAA33987.1"/>
    </source>
</evidence>
<dbReference type="PANTHER" id="PTHR38030:SF2">
    <property type="entry name" value="PROTOPORPHYRINOGEN IX DEHYDROGENASE [QUINONE]"/>
    <property type="match status" value="1"/>
</dbReference>
<dbReference type="PANTHER" id="PTHR38030">
    <property type="entry name" value="PROTOPORPHYRINOGEN IX DEHYDROGENASE [MENAQUINONE]"/>
    <property type="match status" value="1"/>
</dbReference>
<dbReference type="OrthoDB" id="4564047at2"/>
<gene>
    <name evidence="2" type="ORF">C1I91_21485</name>
</gene>
<dbReference type="GO" id="GO:0016651">
    <property type="term" value="F:oxidoreductase activity, acting on NAD(P)H"/>
    <property type="evidence" value="ECO:0007669"/>
    <property type="project" value="UniProtKB-ARBA"/>
</dbReference>
<organism evidence="2 3">
    <name type="scientific">Clostridium manihotivorum</name>
    <dbReference type="NCBI Taxonomy" id="2320868"/>
    <lineage>
        <taxon>Bacteria</taxon>
        <taxon>Bacillati</taxon>
        <taxon>Bacillota</taxon>
        <taxon>Clostridia</taxon>
        <taxon>Eubacteriales</taxon>
        <taxon>Clostridiaceae</taxon>
        <taxon>Clostridium</taxon>
    </lineage>
</organism>
<dbReference type="SUPFAM" id="SSF52218">
    <property type="entry name" value="Flavoproteins"/>
    <property type="match status" value="1"/>
</dbReference>
<name>A0A3R5U7P0_9CLOT</name>
<dbReference type="PROSITE" id="PS50902">
    <property type="entry name" value="FLAVODOXIN_LIKE"/>
    <property type="match status" value="1"/>
</dbReference>
<evidence type="ECO:0000313" key="3">
    <source>
        <dbReference type="Proteomes" id="UP000286268"/>
    </source>
</evidence>
<accession>A0A3R5U7P0</accession>
<feature type="domain" description="Flavodoxin-like" evidence="1">
    <location>
        <begin position="4"/>
        <end position="146"/>
    </location>
</feature>
<dbReference type="AlphaFoldDB" id="A0A3R5U7P0"/>
<dbReference type="Proteomes" id="UP000286268">
    <property type="component" value="Chromosome"/>
</dbReference>
<dbReference type="GO" id="GO:0006783">
    <property type="term" value="P:heme biosynthetic process"/>
    <property type="evidence" value="ECO:0007669"/>
    <property type="project" value="TreeGrafter"/>
</dbReference>
<dbReference type="EMBL" id="CP025746">
    <property type="protein sequence ID" value="QAA33987.1"/>
    <property type="molecule type" value="Genomic_DNA"/>
</dbReference>